<evidence type="ECO:0000313" key="3">
    <source>
        <dbReference type="WBParaSite" id="L893_g12946.t2"/>
    </source>
</evidence>
<feature type="region of interest" description="Disordered" evidence="1">
    <location>
        <begin position="110"/>
        <end position="140"/>
    </location>
</feature>
<dbReference type="WBParaSite" id="L893_g12946.t2">
    <property type="protein sequence ID" value="L893_g12946.t2"/>
    <property type="gene ID" value="L893_g12946"/>
</dbReference>
<evidence type="ECO:0000256" key="1">
    <source>
        <dbReference type="SAM" id="MobiDB-lite"/>
    </source>
</evidence>
<accession>A0A1I7Y6E3</accession>
<dbReference type="AlphaFoldDB" id="A0A1I7Y6E3"/>
<protein>
    <submittedName>
        <fullName evidence="3">NR LBD domain-containing protein</fullName>
    </submittedName>
</protein>
<reference evidence="3" key="1">
    <citation type="submission" date="2016-11" db="UniProtKB">
        <authorList>
            <consortium name="WormBaseParasite"/>
        </authorList>
    </citation>
    <scope>IDENTIFICATION</scope>
</reference>
<keyword evidence="2" id="KW-1185">Reference proteome</keyword>
<sequence length="388" mass="45233">MDASHPIIINLLVSISRLSTAVEAMEYRLSDMERLYFSSAADWMKKERTCLRLLEKMTKRICSLKQNSSNVKKKNVQMQTDNVKKKEKTNQTDRMTTRTIGSLALVEEHIAEKSTPVNSSDKSSENEAKNPRFQRDTDEWKRCGTLPKTTQIPNPANHPQATDMFGEGMKRAPPELENVVSWMFTDVPVENLDRDITMYLNRISPRDPQIGDIVTLSSDSVYALSMEERDLFRRRLHMKLIERALTSNQDIALLIANVVNEMHHHETGLIMDPKIREEKRRQADYAFSITFFYVVRSAVMWTNEPEKVKEWTTGLPETIFQRLSKFFHTISENLFTRIAWFICCLWNKGIVRPTELYTVLYQSPHYVSNSYSNHFLRKYLNTLTGLKY</sequence>
<proteinExistence type="predicted"/>
<dbReference type="Proteomes" id="UP000095287">
    <property type="component" value="Unplaced"/>
</dbReference>
<feature type="compositionally biased region" description="Basic and acidic residues" evidence="1">
    <location>
        <begin position="122"/>
        <end position="140"/>
    </location>
</feature>
<name>A0A1I7Y6E3_9BILA</name>
<organism evidence="2 3">
    <name type="scientific">Steinernema glaseri</name>
    <dbReference type="NCBI Taxonomy" id="37863"/>
    <lineage>
        <taxon>Eukaryota</taxon>
        <taxon>Metazoa</taxon>
        <taxon>Ecdysozoa</taxon>
        <taxon>Nematoda</taxon>
        <taxon>Chromadorea</taxon>
        <taxon>Rhabditida</taxon>
        <taxon>Tylenchina</taxon>
        <taxon>Panagrolaimomorpha</taxon>
        <taxon>Strongyloidoidea</taxon>
        <taxon>Steinernematidae</taxon>
        <taxon>Steinernema</taxon>
    </lineage>
</organism>
<evidence type="ECO:0000313" key="2">
    <source>
        <dbReference type="Proteomes" id="UP000095287"/>
    </source>
</evidence>